<evidence type="ECO:0000313" key="3">
    <source>
        <dbReference type="EMBL" id="KAK2980824.1"/>
    </source>
</evidence>
<evidence type="ECO:0000256" key="1">
    <source>
        <dbReference type="SAM" id="MobiDB-lite"/>
    </source>
</evidence>
<dbReference type="InterPro" id="IPR051167">
    <property type="entry name" value="Prolyl_oligopep/macrocyclase"/>
</dbReference>
<dbReference type="Pfam" id="PF02897">
    <property type="entry name" value="Peptidase_S9_N"/>
    <property type="match status" value="1"/>
</dbReference>
<dbReference type="GO" id="GO:0004252">
    <property type="term" value="F:serine-type endopeptidase activity"/>
    <property type="evidence" value="ECO:0007669"/>
    <property type="project" value="InterPro"/>
</dbReference>
<protein>
    <recommendedName>
        <fullName evidence="2">Peptidase S9A N-terminal domain-containing protein</fullName>
    </recommendedName>
</protein>
<dbReference type="Proteomes" id="UP001187471">
    <property type="component" value="Unassembled WGS sequence"/>
</dbReference>
<organism evidence="3 4">
    <name type="scientific">Escallonia rubra</name>
    <dbReference type="NCBI Taxonomy" id="112253"/>
    <lineage>
        <taxon>Eukaryota</taxon>
        <taxon>Viridiplantae</taxon>
        <taxon>Streptophyta</taxon>
        <taxon>Embryophyta</taxon>
        <taxon>Tracheophyta</taxon>
        <taxon>Spermatophyta</taxon>
        <taxon>Magnoliopsida</taxon>
        <taxon>eudicotyledons</taxon>
        <taxon>Gunneridae</taxon>
        <taxon>Pentapetalae</taxon>
        <taxon>asterids</taxon>
        <taxon>campanulids</taxon>
        <taxon>Escalloniales</taxon>
        <taxon>Escalloniaceae</taxon>
        <taxon>Escallonia</taxon>
    </lineage>
</organism>
<dbReference type="EMBL" id="JAVXUO010001587">
    <property type="protein sequence ID" value="KAK2980824.1"/>
    <property type="molecule type" value="Genomic_DNA"/>
</dbReference>
<dbReference type="GO" id="GO:0070012">
    <property type="term" value="F:oligopeptidase activity"/>
    <property type="evidence" value="ECO:0007669"/>
    <property type="project" value="TreeGrafter"/>
</dbReference>
<feature type="compositionally biased region" description="Basic and acidic residues" evidence="1">
    <location>
        <begin position="16"/>
        <end position="25"/>
    </location>
</feature>
<feature type="region of interest" description="Disordered" evidence="1">
    <location>
        <begin position="1"/>
        <end position="25"/>
    </location>
</feature>
<dbReference type="InterPro" id="IPR023302">
    <property type="entry name" value="Pept_S9A_N"/>
</dbReference>
<accession>A0AA88R120</accession>
<sequence>MGSVRRRLPMALQAKEAAEKQRTTKDAPKYKLVRVDLKEPSSWTEVLQETEEDVLESAIAVNGDQMVMSNLSDVKHVLQKRNLETCALLHHLPIEIGSVYDLEGESRTSDFDKLWKRPPNQDYVHCVKPSPSYTGSNKSESITFQYFGIDIRMICKIVEYKAHGNGHRLVAGKKRT</sequence>
<dbReference type="SUPFAM" id="SSF50993">
    <property type="entry name" value="Peptidase/esterase 'gauge' domain"/>
    <property type="match status" value="1"/>
</dbReference>
<feature type="domain" description="Peptidase S9A N-terminal" evidence="2">
    <location>
        <begin position="22"/>
        <end position="110"/>
    </location>
</feature>
<proteinExistence type="predicted"/>
<reference evidence="3" key="1">
    <citation type="submission" date="2022-12" db="EMBL/GenBank/DDBJ databases">
        <title>Draft genome assemblies for two species of Escallonia (Escalloniales).</title>
        <authorList>
            <person name="Chanderbali A."/>
            <person name="Dervinis C."/>
            <person name="Anghel I."/>
            <person name="Soltis D."/>
            <person name="Soltis P."/>
            <person name="Zapata F."/>
        </authorList>
    </citation>
    <scope>NUCLEOTIDE SEQUENCE</scope>
    <source>
        <strain evidence="3">UCBG92.1500</strain>
        <tissue evidence="3">Leaf</tissue>
    </source>
</reference>
<dbReference type="GO" id="GO:0005829">
    <property type="term" value="C:cytosol"/>
    <property type="evidence" value="ECO:0007669"/>
    <property type="project" value="TreeGrafter"/>
</dbReference>
<name>A0AA88R120_9ASTE</name>
<dbReference type="Gene3D" id="2.130.10.120">
    <property type="entry name" value="Prolyl oligopeptidase, N-terminal domain"/>
    <property type="match status" value="1"/>
</dbReference>
<gene>
    <name evidence="3" type="ORF">RJ640_020476</name>
</gene>
<comment type="caution">
    <text evidence="3">The sequence shown here is derived from an EMBL/GenBank/DDBJ whole genome shotgun (WGS) entry which is preliminary data.</text>
</comment>
<dbReference type="PANTHER" id="PTHR42881">
    <property type="entry name" value="PROLYL ENDOPEPTIDASE"/>
    <property type="match status" value="1"/>
</dbReference>
<evidence type="ECO:0000259" key="2">
    <source>
        <dbReference type="Pfam" id="PF02897"/>
    </source>
</evidence>
<keyword evidence="4" id="KW-1185">Reference proteome</keyword>
<dbReference type="AlphaFoldDB" id="A0AA88R120"/>
<evidence type="ECO:0000313" key="4">
    <source>
        <dbReference type="Proteomes" id="UP001187471"/>
    </source>
</evidence>
<dbReference type="PANTHER" id="PTHR42881:SF2">
    <property type="entry name" value="PROLYL ENDOPEPTIDASE"/>
    <property type="match status" value="1"/>
</dbReference>